<dbReference type="InterPro" id="IPR031743">
    <property type="entry name" value="Soc"/>
</dbReference>
<keyword evidence="1" id="KW-0167">Capsid protein</keyword>
<proteinExistence type="inferred from homology"/>
<keyword evidence="3" id="KW-1185">Reference proteome</keyword>
<organismHost>
    <name type="scientific">Shigella sonnei</name>
    <dbReference type="NCBI Taxonomy" id="624"/>
</organismHost>
<dbReference type="InterPro" id="IPR038151">
    <property type="entry name" value="Soc_sf"/>
</dbReference>
<comment type="function">
    <text evidence="1">Capsid decoration protein which helps to stabilize the capsid against extremes of pH and temperature. Once maturation and expansion of the capsid has occured, trimers of soc attach the interfaces between the hexamer of the major capsid protein. Acts as a 'glue' between neighboring hexameric capsomers. Dispensable for the head morphogenesis and phage infection.</text>
</comment>
<reference evidence="2 3" key="1">
    <citation type="journal article" date="2010" name="J. Microbiol.">
        <title>Phenotypic characterization and genomic analysis of the Shigella sonnei bacteriophage SP18.</title>
        <authorList>
            <person name="Kim K.H."/>
            <person name="Chang H.W."/>
            <person name="Nam Y.D."/>
            <person name="Roh S.W."/>
            <person name="Bae J.W."/>
        </authorList>
    </citation>
    <scope>NUCLEOTIDE SEQUENCE [LARGE SCALE GENOMIC DNA]</scope>
</reference>
<protein>
    <recommendedName>
        <fullName evidence="1">Small outer capsid protein</fullName>
        <shortName evidence="1">Soc</shortName>
    </recommendedName>
</protein>
<evidence type="ECO:0000313" key="2">
    <source>
        <dbReference type="EMBL" id="ADO19371.1"/>
    </source>
</evidence>
<dbReference type="Proteomes" id="UP000007042">
    <property type="component" value="Segment"/>
</dbReference>
<evidence type="ECO:0000313" key="3">
    <source>
        <dbReference type="Proteomes" id="UP000007042"/>
    </source>
</evidence>
<dbReference type="HAMAP" id="MF_04115">
    <property type="entry name" value="SOC_T4"/>
    <property type="match status" value="1"/>
</dbReference>
<dbReference type="GeneID" id="9830390"/>
<dbReference type="Pfam" id="PF16855">
    <property type="entry name" value="Soc"/>
    <property type="match status" value="1"/>
</dbReference>
<comment type="subcellular location">
    <subcellularLocation>
        <location evidence="1">Virion</location>
    </subcellularLocation>
</comment>
<comment type="similarity">
    <text evidence="1">Belongs to the Tevenvirinae Soc family.</text>
</comment>
<name>E3SFB8_BPSP8</name>
<gene>
    <name evidence="2" type="primary">soca</name>
    <name evidence="2" type="ORF">SP18gp029</name>
</gene>
<sequence length="82" mass="8899">MGGFVNIKTFTHPAGEGKEVKGVEVSVPFEIYSNEHRIADAHYQTFPSAVAAYTTVVTDAADWRTKNAAMFAPTPGVNHGWC</sequence>
<dbReference type="RefSeq" id="YP_003934654.1">
    <property type="nucleotide sequence ID" value="NC_014595.1"/>
</dbReference>
<dbReference type="GO" id="GO:0098021">
    <property type="term" value="C:viral capsid, decoration"/>
    <property type="evidence" value="ECO:0007669"/>
    <property type="project" value="UniProtKB-UniRule"/>
</dbReference>
<dbReference type="EMBL" id="GQ981382">
    <property type="protein sequence ID" value="ADO19371.1"/>
    <property type="molecule type" value="Genomic_DNA"/>
</dbReference>
<comment type="subunit">
    <text evidence="1">Homotrimer. Interacts with the major capsid protein; three soc molecules associate with each interface between the major capsid protein facets.</text>
</comment>
<dbReference type="KEGG" id="vg:9830390"/>
<dbReference type="Gene3D" id="3.90.930.20">
    <property type="entry name" value="Small outer capsid protein Soc"/>
    <property type="match status" value="1"/>
</dbReference>
<evidence type="ECO:0000256" key="1">
    <source>
        <dbReference type="HAMAP-Rule" id="MF_04115"/>
    </source>
</evidence>
<accession>E3SFB8</accession>
<organism evidence="2 3">
    <name type="scientific">Shigella phage SP18</name>
    <dbReference type="NCBI Taxonomy" id="645664"/>
    <lineage>
        <taxon>Viruses</taxon>
        <taxon>Duplodnaviria</taxon>
        <taxon>Heunggongvirae</taxon>
        <taxon>Uroviricota</taxon>
        <taxon>Caudoviricetes</taxon>
        <taxon>Pantevenvirales</taxon>
        <taxon>Straboviridae</taxon>
        <taxon>Tevenvirinae</taxon>
        <taxon>Gaprivervirus</taxon>
        <taxon>Gaprivervirus sp18</taxon>
    </lineage>
</organism>
<keyword evidence="1" id="KW-0946">Virion</keyword>
<keyword evidence="1" id="KW-1232">Capsid decoration protein</keyword>